<keyword evidence="1" id="KW-0472">Membrane</keyword>
<proteinExistence type="predicted"/>
<gene>
    <name evidence="2" type="ORF">HKW67_02450</name>
</gene>
<sequence length="96" mass="10508">MDRLIPIFDSDALPIGILVLIVIEAAVLYVWQRRNPSSPLGSPNTARIVSFLGAGGSLVAAMIFHRRPEPSPEGFALAMLAALVIHLWHITVLLRR</sequence>
<organism evidence="2 3">
    <name type="scientific">Gemmatimonas groenlandica</name>
    <dbReference type="NCBI Taxonomy" id="2732249"/>
    <lineage>
        <taxon>Bacteria</taxon>
        <taxon>Pseudomonadati</taxon>
        <taxon>Gemmatimonadota</taxon>
        <taxon>Gemmatimonadia</taxon>
        <taxon>Gemmatimonadales</taxon>
        <taxon>Gemmatimonadaceae</taxon>
        <taxon>Gemmatimonas</taxon>
    </lineage>
</organism>
<dbReference type="KEGG" id="ggr:HKW67_02450"/>
<evidence type="ECO:0000313" key="2">
    <source>
        <dbReference type="EMBL" id="QJR34461.1"/>
    </source>
</evidence>
<keyword evidence="1" id="KW-0812">Transmembrane</keyword>
<reference evidence="2 3" key="1">
    <citation type="submission" date="2020-05" db="EMBL/GenBank/DDBJ databases">
        <title>Complete genome sequence of Gemmatimonas greenlandica TET16.</title>
        <authorList>
            <person name="Zeng Y."/>
        </authorList>
    </citation>
    <scope>NUCLEOTIDE SEQUENCE [LARGE SCALE GENOMIC DNA]</scope>
    <source>
        <strain evidence="2 3">TET16</strain>
    </source>
</reference>
<keyword evidence="3" id="KW-1185">Reference proteome</keyword>
<evidence type="ECO:0000313" key="3">
    <source>
        <dbReference type="Proteomes" id="UP000500938"/>
    </source>
</evidence>
<feature type="transmembrane region" description="Helical" evidence="1">
    <location>
        <begin position="75"/>
        <end position="94"/>
    </location>
</feature>
<accession>A0A6M4IQA8</accession>
<feature type="transmembrane region" description="Helical" evidence="1">
    <location>
        <begin position="44"/>
        <end position="63"/>
    </location>
</feature>
<dbReference type="Proteomes" id="UP000500938">
    <property type="component" value="Chromosome"/>
</dbReference>
<dbReference type="RefSeq" id="WP_171223888.1">
    <property type="nucleotide sequence ID" value="NZ_CP053085.1"/>
</dbReference>
<dbReference type="EMBL" id="CP053085">
    <property type="protein sequence ID" value="QJR34461.1"/>
    <property type="molecule type" value="Genomic_DNA"/>
</dbReference>
<keyword evidence="1" id="KW-1133">Transmembrane helix</keyword>
<feature type="transmembrane region" description="Helical" evidence="1">
    <location>
        <begin position="12"/>
        <end position="32"/>
    </location>
</feature>
<name>A0A6M4IQA8_9BACT</name>
<evidence type="ECO:0000256" key="1">
    <source>
        <dbReference type="SAM" id="Phobius"/>
    </source>
</evidence>
<protein>
    <submittedName>
        <fullName evidence="2">Uncharacterized protein</fullName>
    </submittedName>
</protein>
<dbReference type="AlphaFoldDB" id="A0A6M4IQA8"/>